<evidence type="ECO:0000313" key="9">
    <source>
        <dbReference type="Proteomes" id="UP000016666"/>
    </source>
</evidence>
<evidence type="ECO:0000313" key="8">
    <source>
        <dbReference type="Ensembl" id="ENSAPLP00000030142.1"/>
    </source>
</evidence>
<dbReference type="SMART" id="SM00132">
    <property type="entry name" value="LIM"/>
    <property type="match status" value="1"/>
</dbReference>
<accession>A0A493TW78</accession>
<dbReference type="InterPro" id="IPR050945">
    <property type="entry name" value="LMO_RBTN_TF"/>
</dbReference>
<name>A0A493TW78_ANAPP</name>
<dbReference type="Gene3D" id="2.10.110.10">
    <property type="entry name" value="Cysteine Rich Protein"/>
    <property type="match status" value="1"/>
</dbReference>
<proteinExistence type="predicted"/>
<dbReference type="PANTHER" id="PTHR45787">
    <property type="entry name" value="LD11652P"/>
    <property type="match status" value="1"/>
</dbReference>
<sequence length="246" mass="25035">IERERASERERQAASAFAFGDRFAAFLPPAPLPLNIILDLERNQEKSTLDAGKALAGAPARLRGGGGGDEEGRDPPHATAPGPSLPQRVAASGAGGTPGTPPRAAPAPGLAPGAGVGAGAEAAAAAAAAARRSAGPKAPGSLPGAAPQRAREAAAAAPGARDDGAGQGGRLFGTTGNCAACSKLIPAFEMVMRARDNVYHLDCFACQLCNQRFCVGDKFFLKNNMILCQMDYEEGQLNGSFESQVQ</sequence>
<dbReference type="GO" id="GO:0003713">
    <property type="term" value="F:transcription coactivator activity"/>
    <property type="evidence" value="ECO:0007669"/>
    <property type="project" value="TreeGrafter"/>
</dbReference>
<evidence type="ECO:0000256" key="6">
    <source>
        <dbReference type="SAM" id="MobiDB-lite"/>
    </source>
</evidence>
<dbReference type="PROSITE" id="PS50023">
    <property type="entry name" value="LIM_DOMAIN_2"/>
    <property type="match status" value="1"/>
</dbReference>
<dbReference type="PROSITE" id="PS00478">
    <property type="entry name" value="LIM_DOMAIN_1"/>
    <property type="match status" value="1"/>
</dbReference>
<dbReference type="Ensembl" id="ENSAPLT00000017249.1">
    <property type="protein sequence ID" value="ENSAPLP00000030142.1"/>
    <property type="gene ID" value="ENSAPLG00000029620.1"/>
</dbReference>
<feature type="region of interest" description="Disordered" evidence="6">
    <location>
        <begin position="49"/>
        <end position="116"/>
    </location>
</feature>
<evidence type="ECO:0000259" key="7">
    <source>
        <dbReference type="PROSITE" id="PS50023"/>
    </source>
</evidence>
<dbReference type="FunFam" id="2.10.110.10:FF:000016">
    <property type="entry name" value="LIM domain only 3"/>
    <property type="match status" value="1"/>
</dbReference>
<reference evidence="8 9" key="1">
    <citation type="submission" date="2017-10" db="EMBL/GenBank/DDBJ databases">
        <title>A new Pekin duck reference genome.</title>
        <authorList>
            <person name="Hou Z.-C."/>
            <person name="Zhou Z.-K."/>
            <person name="Zhu F."/>
            <person name="Hou S.-S."/>
        </authorList>
    </citation>
    <scope>NUCLEOTIDE SEQUENCE [LARGE SCALE GENOMIC DNA]</scope>
</reference>
<evidence type="ECO:0000256" key="3">
    <source>
        <dbReference type="ARBA" id="ARBA00022833"/>
    </source>
</evidence>
<dbReference type="GeneTree" id="ENSGT00940000153908"/>
<dbReference type="GO" id="GO:0045944">
    <property type="term" value="P:positive regulation of transcription by RNA polymerase II"/>
    <property type="evidence" value="ECO:0007669"/>
    <property type="project" value="TreeGrafter"/>
</dbReference>
<feature type="compositionally biased region" description="Low complexity" evidence="6">
    <location>
        <begin position="49"/>
        <end position="62"/>
    </location>
</feature>
<dbReference type="GO" id="GO:0140297">
    <property type="term" value="F:DNA-binding transcription factor binding"/>
    <property type="evidence" value="ECO:0007669"/>
    <property type="project" value="TreeGrafter"/>
</dbReference>
<reference evidence="8" key="2">
    <citation type="submission" date="2025-08" db="UniProtKB">
        <authorList>
            <consortium name="Ensembl"/>
        </authorList>
    </citation>
    <scope>IDENTIFICATION</scope>
</reference>
<evidence type="ECO:0000256" key="4">
    <source>
        <dbReference type="ARBA" id="ARBA00023038"/>
    </source>
</evidence>
<protein>
    <submittedName>
        <fullName evidence="8">LIM domain only 1</fullName>
    </submittedName>
</protein>
<dbReference type="Proteomes" id="UP000016666">
    <property type="component" value="Chromosome 5"/>
</dbReference>
<dbReference type="PANTHER" id="PTHR45787:SF2">
    <property type="entry name" value="RHOMBOTIN-1"/>
    <property type="match status" value="1"/>
</dbReference>
<evidence type="ECO:0000256" key="5">
    <source>
        <dbReference type="PROSITE-ProRule" id="PRU00125"/>
    </source>
</evidence>
<feature type="compositionally biased region" description="Low complexity" evidence="6">
    <location>
        <begin position="134"/>
        <end position="159"/>
    </location>
</feature>
<dbReference type="SUPFAM" id="SSF57716">
    <property type="entry name" value="Glucocorticoid receptor-like (DNA-binding domain)"/>
    <property type="match status" value="1"/>
</dbReference>
<keyword evidence="4 5" id="KW-0440">LIM domain</keyword>
<keyword evidence="9" id="KW-1185">Reference proteome</keyword>
<organism evidence="8 9">
    <name type="scientific">Anas platyrhynchos platyrhynchos</name>
    <name type="common">Northern mallard</name>
    <dbReference type="NCBI Taxonomy" id="8840"/>
    <lineage>
        <taxon>Eukaryota</taxon>
        <taxon>Metazoa</taxon>
        <taxon>Chordata</taxon>
        <taxon>Craniata</taxon>
        <taxon>Vertebrata</taxon>
        <taxon>Euteleostomi</taxon>
        <taxon>Archelosauria</taxon>
        <taxon>Archosauria</taxon>
        <taxon>Dinosauria</taxon>
        <taxon>Saurischia</taxon>
        <taxon>Theropoda</taxon>
        <taxon>Coelurosauria</taxon>
        <taxon>Aves</taxon>
        <taxon>Neognathae</taxon>
        <taxon>Galloanserae</taxon>
        <taxon>Anseriformes</taxon>
        <taxon>Anatidae</taxon>
        <taxon>Anatinae</taxon>
        <taxon>Anas</taxon>
    </lineage>
</organism>
<dbReference type="AlphaFoldDB" id="A0A493TW78"/>
<feature type="domain" description="LIM zinc-binding" evidence="7">
    <location>
        <begin position="176"/>
        <end position="238"/>
    </location>
</feature>
<dbReference type="GO" id="GO:0046872">
    <property type="term" value="F:metal ion binding"/>
    <property type="evidence" value="ECO:0007669"/>
    <property type="project" value="UniProtKB-KW"/>
</dbReference>
<evidence type="ECO:0000256" key="1">
    <source>
        <dbReference type="ARBA" id="ARBA00022723"/>
    </source>
</evidence>
<evidence type="ECO:0000256" key="2">
    <source>
        <dbReference type="ARBA" id="ARBA00022737"/>
    </source>
</evidence>
<feature type="region of interest" description="Disordered" evidence="6">
    <location>
        <begin position="134"/>
        <end position="168"/>
    </location>
</feature>
<gene>
    <name evidence="8" type="primary">LMO1</name>
</gene>
<dbReference type="GO" id="GO:0005634">
    <property type="term" value="C:nucleus"/>
    <property type="evidence" value="ECO:0007669"/>
    <property type="project" value="TreeGrafter"/>
</dbReference>
<keyword evidence="2" id="KW-0677">Repeat</keyword>
<dbReference type="Pfam" id="PF00412">
    <property type="entry name" value="LIM"/>
    <property type="match status" value="1"/>
</dbReference>
<dbReference type="CDD" id="cd09389">
    <property type="entry name" value="LIM2_LMO1_LMO3"/>
    <property type="match status" value="1"/>
</dbReference>
<keyword evidence="1 5" id="KW-0479">Metal-binding</keyword>
<keyword evidence="3 5" id="KW-0862">Zinc</keyword>
<dbReference type="InterPro" id="IPR001781">
    <property type="entry name" value="Znf_LIM"/>
</dbReference>
<reference evidence="8" key="3">
    <citation type="submission" date="2025-09" db="UniProtKB">
        <authorList>
            <consortium name="Ensembl"/>
        </authorList>
    </citation>
    <scope>IDENTIFICATION</scope>
</reference>